<evidence type="ECO:0000313" key="3">
    <source>
        <dbReference type="Proteomes" id="UP001165080"/>
    </source>
</evidence>
<dbReference type="AlphaFoldDB" id="A0A9W6BRP5"/>
<evidence type="ECO:0008006" key="4">
    <source>
        <dbReference type="Google" id="ProtNLM"/>
    </source>
</evidence>
<dbReference type="EMBL" id="BRXU01000017">
    <property type="protein sequence ID" value="GLC56903.1"/>
    <property type="molecule type" value="Genomic_DNA"/>
</dbReference>
<feature type="compositionally biased region" description="Polar residues" evidence="1">
    <location>
        <begin position="30"/>
        <end position="39"/>
    </location>
</feature>
<evidence type="ECO:0000313" key="2">
    <source>
        <dbReference type="EMBL" id="GLC56903.1"/>
    </source>
</evidence>
<proteinExistence type="predicted"/>
<sequence length="329" mass="35603">MDLQGAAPEQGDATSSRLRARPARDPTRDLLQQDQSENAAAQKIFDVNLPNAVPEPAVSPVGLAGEAPQSAAAPSQQVESPELRQQPSDDAAQTGTSGTQPPVTATDGPEPHSQQQQQQQEPRAAATAIASAVPDLQAIQDAELEQLLARVSVAPPPVVDGRKLVLIAWDIEAIRCPEGASSGSKQPWKHPMSPQNVLGYLKQHFIYSQGRMEYRSVAALSENCLRNILKFHEQFVELAVPNLSLLLASKGATGAVLEKEMRGFMAEHAHIARQSPGQLTIALIARDDHFSDIKQEASDAGFCVEVLSQRVWVDFLRRSSGQRTVRLVK</sequence>
<evidence type="ECO:0000256" key="1">
    <source>
        <dbReference type="SAM" id="MobiDB-lite"/>
    </source>
</evidence>
<feature type="compositionally biased region" description="Polar residues" evidence="1">
    <location>
        <begin position="83"/>
        <end position="103"/>
    </location>
</feature>
<gene>
    <name evidence="2" type="primary">PLEST003083</name>
    <name evidence="2" type="ORF">PLESTB_001161700</name>
</gene>
<reference evidence="2 3" key="1">
    <citation type="journal article" date="2023" name="Commun. Biol.">
        <title>Reorganization of the ancestral sex-determining regions during the evolution of trioecy in Pleodorina starrii.</title>
        <authorList>
            <person name="Takahashi K."/>
            <person name="Suzuki S."/>
            <person name="Kawai-Toyooka H."/>
            <person name="Yamamoto K."/>
            <person name="Hamaji T."/>
            <person name="Ootsuki R."/>
            <person name="Yamaguchi H."/>
            <person name="Kawachi M."/>
            <person name="Higashiyama T."/>
            <person name="Nozaki H."/>
        </authorList>
    </citation>
    <scope>NUCLEOTIDE SEQUENCE [LARGE SCALE GENOMIC DNA]</scope>
    <source>
        <strain evidence="2 3">NIES-4479</strain>
    </source>
</reference>
<feature type="compositionally biased region" description="Low complexity" evidence="1">
    <location>
        <begin position="66"/>
        <end position="80"/>
    </location>
</feature>
<keyword evidence="3" id="KW-1185">Reference proteome</keyword>
<accession>A0A9W6BRP5</accession>
<name>A0A9W6BRP5_9CHLO</name>
<protein>
    <recommendedName>
        <fullName evidence="4">NYN domain-containing protein</fullName>
    </recommendedName>
</protein>
<organism evidence="2 3">
    <name type="scientific">Pleodorina starrii</name>
    <dbReference type="NCBI Taxonomy" id="330485"/>
    <lineage>
        <taxon>Eukaryota</taxon>
        <taxon>Viridiplantae</taxon>
        <taxon>Chlorophyta</taxon>
        <taxon>core chlorophytes</taxon>
        <taxon>Chlorophyceae</taxon>
        <taxon>CS clade</taxon>
        <taxon>Chlamydomonadales</taxon>
        <taxon>Volvocaceae</taxon>
        <taxon>Pleodorina</taxon>
    </lineage>
</organism>
<comment type="caution">
    <text evidence="2">The sequence shown here is derived from an EMBL/GenBank/DDBJ whole genome shotgun (WGS) entry which is preliminary data.</text>
</comment>
<feature type="region of interest" description="Disordered" evidence="1">
    <location>
        <begin position="1"/>
        <end position="128"/>
    </location>
</feature>
<dbReference type="Proteomes" id="UP001165080">
    <property type="component" value="Unassembled WGS sequence"/>
</dbReference>